<dbReference type="AlphaFoldDB" id="A0A3E1Y3W5"/>
<evidence type="ECO:0000259" key="1">
    <source>
        <dbReference type="Pfam" id="PF06983"/>
    </source>
</evidence>
<dbReference type="PANTHER" id="PTHR33990">
    <property type="entry name" value="PROTEIN YJDN-RELATED"/>
    <property type="match status" value="1"/>
</dbReference>
<evidence type="ECO:0000313" key="3">
    <source>
        <dbReference type="Proteomes" id="UP000260644"/>
    </source>
</evidence>
<feature type="domain" description="PhnB-like" evidence="1">
    <location>
        <begin position="4"/>
        <end position="134"/>
    </location>
</feature>
<protein>
    <submittedName>
        <fullName evidence="2">VOC family protein</fullName>
    </submittedName>
</protein>
<keyword evidence="3" id="KW-1185">Reference proteome</keyword>
<proteinExistence type="predicted"/>
<accession>A0A3E1Y3W5</accession>
<dbReference type="InterPro" id="IPR029068">
    <property type="entry name" value="Glyas_Bleomycin-R_OHBP_Dase"/>
</dbReference>
<dbReference type="Pfam" id="PF06983">
    <property type="entry name" value="3-dmu-9_3-mt"/>
    <property type="match status" value="1"/>
</dbReference>
<comment type="caution">
    <text evidence="2">The sequence shown here is derived from an EMBL/GenBank/DDBJ whole genome shotgun (WGS) entry which is preliminary data.</text>
</comment>
<dbReference type="InterPro" id="IPR028973">
    <property type="entry name" value="PhnB-like"/>
</dbReference>
<gene>
    <name evidence="2" type="ORF">DVR12_24375</name>
</gene>
<name>A0A3E1Y3W5_9BACT</name>
<dbReference type="PANTHER" id="PTHR33990:SF1">
    <property type="entry name" value="PROTEIN YJDN"/>
    <property type="match status" value="1"/>
</dbReference>
<organism evidence="2 3">
    <name type="scientific">Chitinophaga silvatica</name>
    <dbReference type="NCBI Taxonomy" id="2282649"/>
    <lineage>
        <taxon>Bacteria</taxon>
        <taxon>Pseudomonadati</taxon>
        <taxon>Bacteroidota</taxon>
        <taxon>Chitinophagia</taxon>
        <taxon>Chitinophagales</taxon>
        <taxon>Chitinophagaceae</taxon>
        <taxon>Chitinophaga</taxon>
    </lineage>
</organism>
<sequence length="140" mass="15601">MAAVSPYIHFDGNCEAAFNFYKTVFQSEFTALSHFDEAPEDSCVIDGPANRVMHVALPIGDGTVLLGSDSPDQEHEFKAGNNFSIVIRPFNEEEAHRLFNELSAGGRIVMSLEKTFWGALYGSFIDKFGISWMINFDLPK</sequence>
<reference evidence="2 3" key="1">
    <citation type="submission" date="2018-07" db="EMBL/GenBank/DDBJ databases">
        <title>Chitinophaga K2CV101002-2 sp. nov., isolated from a monsoon evergreen broad-leaved forest soil.</title>
        <authorList>
            <person name="Lv Y."/>
        </authorList>
    </citation>
    <scope>NUCLEOTIDE SEQUENCE [LARGE SCALE GENOMIC DNA]</scope>
    <source>
        <strain evidence="2 3">GDMCC 1.1288</strain>
    </source>
</reference>
<dbReference type="Gene3D" id="3.10.180.10">
    <property type="entry name" value="2,3-Dihydroxybiphenyl 1,2-Dioxygenase, domain 1"/>
    <property type="match status" value="1"/>
</dbReference>
<dbReference type="RefSeq" id="WP_116978421.1">
    <property type="nucleotide sequence ID" value="NZ_QPMM01000014.1"/>
</dbReference>
<dbReference type="CDD" id="cd06588">
    <property type="entry name" value="PhnB_like"/>
    <property type="match status" value="1"/>
</dbReference>
<dbReference type="EMBL" id="QPMM01000014">
    <property type="protein sequence ID" value="RFS19368.1"/>
    <property type="molecule type" value="Genomic_DNA"/>
</dbReference>
<dbReference type="Proteomes" id="UP000260644">
    <property type="component" value="Unassembled WGS sequence"/>
</dbReference>
<dbReference type="OrthoDB" id="9795306at2"/>
<dbReference type="SUPFAM" id="SSF54593">
    <property type="entry name" value="Glyoxalase/Bleomycin resistance protein/Dihydroxybiphenyl dioxygenase"/>
    <property type="match status" value="1"/>
</dbReference>
<evidence type="ECO:0000313" key="2">
    <source>
        <dbReference type="EMBL" id="RFS19368.1"/>
    </source>
</evidence>